<dbReference type="InterPro" id="IPR018511">
    <property type="entry name" value="Hemolysin-typ_Ca-bd_CS"/>
</dbReference>
<evidence type="ECO:0000256" key="3">
    <source>
        <dbReference type="SAM" id="MobiDB-lite"/>
    </source>
</evidence>
<dbReference type="PRINTS" id="PR00313">
    <property type="entry name" value="CABNDNGRPT"/>
</dbReference>
<dbReference type="PROSITE" id="PS00330">
    <property type="entry name" value="HEMOLYSIN_CALCIUM"/>
    <property type="match status" value="2"/>
</dbReference>
<dbReference type="InterPro" id="IPR011049">
    <property type="entry name" value="Serralysin-like_metalloprot_C"/>
</dbReference>
<evidence type="ECO:0000256" key="1">
    <source>
        <dbReference type="ARBA" id="ARBA00004613"/>
    </source>
</evidence>
<reference evidence="5" key="1">
    <citation type="journal article" date="2015" name="Nature">
        <title>Complex archaea that bridge the gap between prokaryotes and eukaryotes.</title>
        <authorList>
            <person name="Spang A."/>
            <person name="Saw J.H."/>
            <person name="Jorgensen S.L."/>
            <person name="Zaremba-Niedzwiedzka K."/>
            <person name="Martijn J."/>
            <person name="Lind A.E."/>
            <person name="van Eijk R."/>
            <person name="Schleper C."/>
            <person name="Guy L."/>
            <person name="Ettema T.J."/>
        </authorList>
    </citation>
    <scope>NUCLEOTIDE SEQUENCE</scope>
</reference>
<organism evidence="5">
    <name type="scientific">marine sediment metagenome</name>
    <dbReference type="NCBI Taxonomy" id="412755"/>
    <lineage>
        <taxon>unclassified sequences</taxon>
        <taxon>metagenomes</taxon>
        <taxon>ecological metagenomes</taxon>
    </lineage>
</organism>
<dbReference type="GO" id="GO:0004601">
    <property type="term" value="F:peroxidase activity"/>
    <property type="evidence" value="ECO:0007669"/>
    <property type="project" value="InterPro"/>
</dbReference>
<comment type="caution">
    <text evidence="5">The sequence shown here is derived from an EMBL/GenBank/DDBJ whole genome shotgun (WGS) entry which is preliminary data.</text>
</comment>
<dbReference type="PANTHER" id="PTHR38340:SF1">
    <property type="entry name" value="S-LAYER PROTEIN"/>
    <property type="match status" value="1"/>
</dbReference>
<dbReference type="Gene3D" id="1.10.640.10">
    <property type="entry name" value="Haem peroxidase domain superfamily, animal type"/>
    <property type="match status" value="2"/>
</dbReference>
<dbReference type="GO" id="GO:0006979">
    <property type="term" value="P:response to oxidative stress"/>
    <property type="evidence" value="ECO:0007669"/>
    <property type="project" value="InterPro"/>
</dbReference>
<dbReference type="InterPro" id="IPR001343">
    <property type="entry name" value="Hemolysn_Ca-bd"/>
</dbReference>
<dbReference type="Gene3D" id="2.150.10.10">
    <property type="entry name" value="Serralysin-like metalloprotease, C-terminal"/>
    <property type="match status" value="6"/>
</dbReference>
<dbReference type="PANTHER" id="PTHR38340">
    <property type="entry name" value="S-LAYER PROTEIN"/>
    <property type="match status" value="1"/>
</dbReference>
<accession>A0A0F9SNU2</accession>
<dbReference type="Pfam" id="PF22825">
    <property type="entry name" value="HpiC1-like"/>
    <property type="match status" value="1"/>
</dbReference>
<evidence type="ECO:0000259" key="4">
    <source>
        <dbReference type="Pfam" id="PF17892"/>
    </source>
</evidence>
<protein>
    <recommendedName>
        <fullName evidence="4">Cadherin-like domain-containing protein</fullName>
    </recommendedName>
</protein>
<name>A0A0F9SNU2_9ZZZZ</name>
<comment type="subcellular location">
    <subcellularLocation>
        <location evidence="1">Secreted</location>
    </subcellularLocation>
</comment>
<dbReference type="InterPro" id="IPR019791">
    <property type="entry name" value="Haem_peroxidase_animal"/>
</dbReference>
<dbReference type="GO" id="GO:0020037">
    <property type="term" value="F:heme binding"/>
    <property type="evidence" value="ECO:0007669"/>
    <property type="project" value="InterPro"/>
</dbReference>
<dbReference type="InterPro" id="IPR037120">
    <property type="entry name" value="Haem_peroxidase_sf_animal"/>
</dbReference>
<dbReference type="Pfam" id="PF03098">
    <property type="entry name" value="An_peroxidase"/>
    <property type="match status" value="2"/>
</dbReference>
<keyword evidence="2" id="KW-0964">Secreted</keyword>
<dbReference type="GO" id="GO:0005576">
    <property type="term" value="C:extracellular region"/>
    <property type="evidence" value="ECO:0007669"/>
    <property type="project" value="UniProtKB-SubCell"/>
</dbReference>
<dbReference type="Pfam" id="PF00353">
    <property type="entry name" value="HemolysinCabind"/>
    <property type="match status" value="10"/>
</dbReference>
<gene>
    <name evidence="5" type="ORF">LCGC14_0427900</name>
</gene>
<dbReference type="InterPro" id="IPR041690">
    <property type="entry name" value="Cadherin_5"/>
</dbReference>
<dbReference type="SUPFAM" id="SSF48113">
    <property type="entry name" value="Heme-dependent peroxidases"/>
    <property type="match status" value="1"/>
</dbReference>
<dbReference type="InterPro" id="IPR050557">
    <property type="entry name" value="RTX_toxin/Mannuronan_C5-epim"/>
</dbReference>
<sequence length="2348" mass="243468">MIKLSASDLSYLLAQVNIGNDYSQLASPIDPNGVREVSGSNNNLVGGFEVDPVTGNLVWTGGYDAQTGLVSGNNANSDWGQADTDFLRLFMTNHPDSAADPTLAYGVTYETVKQTATVDANGVDPFDGGSFDPTGWIPTFTPDVMGSIIITGEGMPGGTSPRTITQLITSSDVDPASPTYNPAAAAAMEAFGGQPVDVANSVVGSAQTAFIPNPGILGGVTYNEFFVAFGQFFDHGLDFISKGGGYVLIPLSPNDPLYDPVSNGNPMQNMMMLSRASLSNPAGDFAVDAMGNATLKIGVTPQFNNNTGLMIDQSQTYGSHEAHNVLVRQYDSAGNLTGRLIDGSEDGLINRIDPLTGKQVQIDLLNHTATVLDAMLMPTGAVTMLAVDADGAVEWPAGSGRYLDGRDELASWADMQANAARIGVELSDADVLDIPRIKADAIGRLITQDVYDELHAHNIAEGLASLDPSVMFTPQSAVLYRSDETLDEMATRLGGTAADYEAGDPFFRDASGNVLMSNQPLLADIAHSADPSGGPGTYSAELLALHKVSGDGRVNENIGLTSVHHVFHEEHNIQANQVMVQSLLNALQSDDVSKLNVSNNGWLEEDIDTADLAQIRLDTGFGAVDLTDPTAVSAYLESTAFEAAVAALNWDGEKIYQAARIVTESEYNHIAVDQYMGGLYPALPEFVSYSADINLNVSLEFSQAVFRLGHSQLLEQMQIATPNDTGNPGDPGYIPTSFTQEDLFNVFLNPSAYDQYGAPGIISGLLNQQGNEMDEFVTAALQQSLVGIPLDLPALNIARGRDVGLPTLNELRQQAFDGLMQNTSNNSNGSGIAPYTSWADFGGSMRNPDSLVNFIAAYARDDLAGHDWGINEARAAYEAGTGSLQDIRAAAQAMLDAHDAGNADAVQFMQGGGKPVYTGDPSQGVNGWVYTGGSGDLGFWDIDLWIGGLAEQPLFDGPLGTTFSLVLLDFAQRMQDGDRFYYLYRMPVGQHLGDQIIGEQFADLVMRTTGLEHVGDAFGYQSAYYYLDSGADGDANGKTDVDADDDINDYFNAIYESLPAVTKNLVVANKSFEVQDLVADGGTTNTNGTYINGNPLGWTIAGSGGTWAPDTETALDPAFVVNPNGMSGSKVAYLNNGAVLSQLMAAALVEGATYAMTVSLGNREDWPGARALVELVAADGTVLGSTEAQVDTDGWHDVSISTDGMSGYGPIDAGLAGQAFSIRITNLGATTVSDGDSGTLQLLVDNVRVSVTEPGGSANDGHIVVVGGTGNDFIKAALGDDYVYGDEGDDVIEGAQGNDHLYGGDGNDWITDYENDDFIHGGAGNDYISAGPGVLDTVHGGDGDDEVHGGDGIDEVFGDDGDDILYGEGDTDLMEGGDGNDFMDGGDSVDEMFAGNGNDWLRGGVGDDHMNGGSGNDLMEGGGGPVANDGDRYFGDQAAAALPLIEFNGDGTIGNMDIASYENMQTGVTASLQTLNATGTNSNLLDSYAFVDGIVGSAKGDNLEGGGLDATGSNGWNNQLIGGGGSDRLKGLGDDAGVVTNSDVDTDPYHYVDWIFGDAVVVRNDLWVDLAATQYYNSHGETDNANYTFLAEWGGKDIGIAASKSTTGETRVVFSDTGELGHILGEDGVGANDIDTAVYRADISNYNITGADNGVVTISDTRPVPADPQTGSYDGIDKLLGIEKLEFNGVEYNLVIGTGGNDRGVQGAGHLRGDQGNAVGVNTMDIILGLGGNDTLIGYSLDDYLVGGAGNDVVNGAAGNDTIIWNNGDGSDIVNGGGGGQDTFVVNDNGMGGDFQIFAVDSAGNATNRASIETAHGTLNLNTDIVIVRNGALIAQLFNVEELIVNAVNVSANDGNGIPNPGINVSVLGDFSTTALNYSTITINGDDGDDMVDISGLLSDHRIVFHGAGGNNHLIGNLRPQDTVDNADVNAAPVGPGNGGDEDDDETHNHAPVLSGPVILQSIGMNTPMALTAAMLLANTTDPDGDMLQISNLSASSGTVFQEPDGSWSFTPDDDDSSDVVFSYQIGDGSVAIAQTATLDLIAPPSSGPSGGAWAQAGTSAADVMIGDDGEDVLSGGGGDDVILGNGGDDTLVGGSGDDLIKGGAGKDVVFGGSGNDDLFGGTGQDMLFGDGGNDRIFADEGDDVIEGGAGSDTVYAGSGDDRVIANVGDGDDVYWGEAGRDTLDYAAITEDLVVDLGNGLLQHGSVVSSQSGHDAVFGFENVIGGSGHDTIIASAAVNVMDGGAGNDSFVFGSAQDADGDTIVGFQPGDKIDLSGIDADSGMAGQQSFVLFAGTGFTAAGQVMVTHSADADGEHTLVSADTDGNGSADFEIDVAGTHNLAASDFNFG</sequence>
<dbReference type="GO" id="GO:0005509">
    <property type="term" value="F:calcium ion binding"/>
    <property type="evidence" value="ECO:0007669"/>
    <property type="project" value="InterPro"/>
</dbReference>
<evidence type="ECO:0000256" key="2">
    <source>
        <dbReference type="ARBA" id="ARBA00022525"/>
    </source>
</evidence>
<proteinExistence type="predicted"/>
<dbReference type="InterPro" id="IPR054720">
    <property type="entry name" value="HpiC1"/>
</dbReference>
<dbReference type="Pfam" id="PF17892">
    <property type="entry name" value="Cadherin_5"/>
    <property type="match status" value="1"/>
</dbReference>
<evidence type="ECO:0000313" key="5">
    <source>
        <dbReference type="EMBL" id="KKN70720.1"/>
    </source>
</evidence>
<dbReference type="EMBL" id="LAZR01000398">
    <property type="protein sequence ID" value="KKN70720.1"/>
    <property type="molecule type" value="Genomic_DNA"/>
</dbReference>
<dbReference type="InterPro" id="IPR010255">
    <property type="entry name" value="Haem_peroxidase_sf"/>
</dbReference>
<dbReference type="SUPFAM" id="SSF51120">
    <property type="entry name" value="beta-Roll"/>
    <property type="match status" value="6"/>
</dbReference>
<feature type="domain" description="Cadherin-like" evidence="4">
    <location>
        <begin position="1949"/>
        <end position="2040"/>
    </location>
</feature>
<feature type="region of interest" description="Disordered" evidence="3">
    <location>
        <begin position="1925"/>
        <end position="1948"/>
    </location>
</feature>